<dbReference type="OMA" id="CYHYEIM"/>
<evidence type="ECO:0000256" key="3">
    <source>
        <dbReference type="ARBA" id="ARBA00022614"/>
    </source>
</evidence>
<protein>
    <submittedName>
        <fullName evidence="12">Uncharacterized protein</fullName>
    </submittedName>
</protein>
<keyword evidence="9" id="KW-0472">Membrane</keyword>
<evidence type="ECO:0000256" key="5">
    <source>
        <dbReference type="ARBA" id="ARBA00022729"/>
    </source>
</evidence>
<evidence type="ECO:0000256" key="6">
    <source>
        <dbReference type="ARBA" id="ARBA00022737"/>
    </source>
</evidence>
<dbReference type="PANTHER" id="PTHR47410:SF1">
    <property type="entry name" value="TOLL-LIKE RECEPTOR 8"/>
    <property type="match status" value="1"/>
</dbReference>
<dbReference type="GeneTree" id="ENSGT00940000160879"/>
<dbReference type="SMART" id="SM00369">
    <property type="entry name" value="LRR_TYP"/>
    <property type="match status" value="4"/>
</dbReference>
<keyword evidence="13" id="KW-1185">Reference proteome</keyword>
<evidence type="ECO:0000313" key="13">
    <source>
        <dbReference type="Proteomes" id="UP000264840"/>
    </source>
</evidence>
<reference evidence="12" key="1">
    <citation type="submission" date="2025-08" db="UniProtKB">
        <authorList>
            <consortium name="Ensembl"/>
        </authorList>
    </citation>
    <scope>IDENTIFICATION</scope>
</reference>
<keyword evidence="5" id="KW-0732">Signal</keyword>
<dbReference type="GO" id="GO:0005886">
    <property type="term" value="C:plasma membrane"/>
    <property type="evidence" value="ECO:0007669"/>
    <property type="project" value="TreeGrafter"/>
</dbReference>
<keyword evidence="7" id="KW-0967">Endosome</keyword>
<keyword evidence="6" id="KW-0677">Repeat</keyword>
<dbReference type="Pfam" id="PF13306">
    <property type="entry name" value="LRR_5"/>
    <property type="match status" value="1"/>
</dbReference>
<dbReference type="InterPro" id="IPR003591">
    <property type="entry name" value="Leu-rich_rpt_typical-subtyp"/>
</dbReference>
<keyword evidence="4" id="KW-0812">Transmembrane</keyword>
<dbReference type="InterPro" id="IPR032675">
    <property type="entry name" value="LRR_dom_sf"/>
</dbReference>
<dbReference type="GO" id="GO:0005768">
    <property type="term" value="C:endosome"/>
    <property type="evidence" value="ECO:0007669"/>
    <property type="project" value="UniProtKB-SubCell"/>
</dbReference>
<comment type="subcellular location">
    <subcellularLocation>
        <location evidence="1">Endosome</location>
    </subcellularLocation>
    <subcellularLocation>
        <location evidence="2">Membrane</location>
    </subcellularLocation>
</comment>
<proteinExistence type="predicted"/>
<keyword evidence="8" id="KW-1133">Transmembrane helix</keyword>
<dbReference type="GO" id="GO:0051607">
    <property type="term" value="P:defense response to virus"/>
    <property type="evidence" value="ECO:0007669"/>
    <property type="project" value="TreeGrafter"/>
</dbReference>
<dbReference type="GO" id="GO:0002224">
    <property type="term" value="P:toll-like receptor signaling pathway"/>
    <property type="evidence" value="ECO:0007669"/>
    <property type="project" value="TreeGrafter"/>
</dbReference>
<evidence type="ECO:0000256" key="11">
    <source>
        <dbReference type="ARBA" id="ARBA00023180"/>
    </source>
</evidence>
<dbReference type="InterPro" id="IPR026906">
    <property type="entry name" value="LRR_5"/>
</dbReference>
<evidence type="ECO:0000256" key="1">
    <source>
        <dbReference type="ARBA" id="ARBA00004177"/>
    </source>
</evidence>
<organism evidence="12 13">
    <name type="scientific">Haplochromis burtoni</name>
    <name type="common">Burton's mouthbrooder</name>
    <name type="synonym">Chromis burtoni</name>
    <dbReference type="NCBI Taxonomy" id="8153"/>
    <lineage>
        <taxon>Eukaryota</taxon>
        <taxon>Metazoa</taxon>
        <taxon>Chordata</taxon>
        <taxon>Craniata</taxon>
        <taxon>Vertebrata</taxon>
        <taxon>Euteleostomi</taxon>
        <taxon>Actinopterygii</taxon>
        <taxon>Neopterygii</taxon>
        <taxon>Teleostei</taxon>
        <taxon>Neoteleostei</taxon>
        <taxon>Acanthomorphata</taxon>
        <taxon>Ovalentaria</taxon>
        <taxon>Cichlomorphae</taxon>
        <taxon>Cichliformes</taxon>
        <taxon>Cichlidae</taxon>
        <taxon>African cichlids</taxon>
        <taxon>Pseudocrenilabrinae</taxon>
        <taxon>Haplochromini</taxon>
        <taxon>Haplochromis</taxon>
    </lineage>
</organism>
<keyword evidence="10" id="KW-0675">Receptor</keyword>
<evidence type="ECO:0000256" key="7">
    <source>
        <dbReference type="ARBA" id="ARBA00022753"/>
    </source>
</evidence>
<dbReference type="Gene3D" id="3.80.10.10">
    <property type="entry name" value="Ribonuclease Inhibitor"/>
    <property type="match status" value="1"/>
</dbReference>
<sequence>MLLFYLCYHYEIMPAAFTPTWMTRQFPCDVISNKTSNTVKFDCKGRHLEEVPEGITSNATHLDLSENFIKSIKDESFSKLTNLTQLNLNWANKSKDGYGCRLLNIPANAFKNLTKIKQLELSGNCLTEIPRNLPHSVETLELEINKISLDKLHDNSFLGLKNITNLFLSKNCYFWNPCGKSVAIMEKPFQILDKLNALNLSYNNLTHVPKGLPQSITILGLDSNKIENISKDDFQGFRRKKIIAWQQTPSFAP</sequence>
<keyword evidence="3" id="KW-0433">Leucine-rich repeat</keyword>
<dbReference type="Proteomes" id="UP000264840">
    <property type="component" value="Unplaced"/>
</dbReference>
<dbReference type="GO" id="GO:0038187">
    <property type="term" value="F:pattern recognition receptor activity"/>
    <property type="evidence" value="ECO:0007669"/>
    <property type="project" value="TreeGrafter"/>
</dbReference>
<dbReference type="GO" id="GO:0032755">
    <property type="term" value="P:positive regulation of interleukin-6 production"/>
    <property type="evidence" value="ECO:0007669"/>
    <property type="project" value="TreeGrafter"/>
</dbReference>
<evidence type="ECO:0000313" key="12">
    <source>
        <dbReference type="Ensembl" id="ENSHBUP00000020363.1"/>
    </source>
</evidence>
<dbReference type="Ensembl" id="ENSHBUT00000030009.1">
    <property type="protein sequence ID" value="ENSHBUP00000020363.1"/>
    <property type="gene ID" value="ENSHBUG00000022626.1"/>
</dbReference>
<evidence type="ECO:0000256" key="8">
    <source>
        <dbReference type="ARBA" id="ARBA00022989"/>
    </source>
</evidence>
<name>A0A3Q2W4N5_HAPBU</name>
<dbReference type="PROSITE" id="PS51450">
    <property type="entry name" value="LRR"/>
    <property type="match status" value="2"/>
</dbReference>
<evidence type="ECO:0000256" key="10">
    <source>
        <dbReference type="ARBA" id="ARBA00023170"/>
    </source>
</evidence>
<evidence type="ECO:0000256" key="2">
    <source>
        <dbReference type="ARBA" id="ARBA00004370"/>
    </source>
</evidence>
<dbReference type="AlphaFoldDB" id="A0A3Q2W4N5"/>
<evidence type="ECO:0000256" key="9">
    <source>
        <dbReference type="ARBA" id="ARBA00023136"/>
    </source>
</evidence>
<dbReference type="SUPFAM" id="SSF52058">
    <property type="entry name" value="L domain-like"/>
    <property type="match status" value="1"/>
</dbReference>
<dbReference type="GO" id="GO:0007249">
    <property type="term" value="P:canonical NF-kappaB signal transduction"/>
    <property type="evidence" value="ECO:0007669"/>
    <property type="project" value="TreeGrafter"/>
</dbReference>
<evidence type="ECO:0000256" key="4">
    <source>
        <dbReference type="ARBA" id="ARBA00022692"/>
    </source>
</evidence>
<dbReference type="Pfam" id="PF13855">
    <property type="entry name" value="LRR_8"/>
    <property type="match status" value="1"/>
</dbReference>
<keyword evidence="11" id="KW-0325">Glycoprotein</keyword>
<dbReference type="PANTHER" id="PTHR47410">
    <property type="entry name" value="TOLL-LIKE RECEPTOR 7-RELATED"/>
    <property type="match status" value="1"/>
</dbReference>
<dbReference type="STRING" id="8153.ENSHBUP00000020363"/>
<accession>A0A3Q2W4N5</accession>
<reference evidence="12" key="2">
    <citation type="submission" date="2025-09" db="UniProtKB">
        <authorList>
            <consortium name="Ensembl"/>
        </authorList>
    </citation>
    <scope>IDENTIFICATION</scope>
</reference>
<dbReference type="InterPro" id="IPR001611">
    <property type="entry name" value="Leu-rich_rpt"/>
</dbReference>